<dbReference type="FunFam" id="3.40.309.10:FF:000003">
    <property type="entry name" value="Aldehyde dehydrogenase"/>
    <property type="match status" value="1"/>
</dbReference>
<sequence>MNIENSHIEEYTSIEQLQDIFASQRAAFNNNIYPKITERIAQLKQLKAAVMNNQEALISAISSDFGHRCADETRISELLTFVEAIDTSIKHIHRWTKPSTRKVSIIFQPASNQVLYQPLGVVGIMVPWNYPLILSLGPLVTALTAGNRVMLKLSEYTPHFNECLTTLLATVFKTDQVAVTTGVADVSTAFSQLPFNHLFFTGSTGVGKLVMKAAAENLTPVTLELGGKSPAIITDNVDMDLAAERICFGKSLNAGQICVAPDYILCPEHKKHEFIEAYKNAFARMYPSIKDNPDYSTIINEAQYLRLQKLIEEAELAGARCTQINPANESFENTRKMPPTIVENASADLGVLTEELFGPILPIVTYNKLEQAIDYVNDRARPLALYLFSLDKGEQAQVSYQTHSGGICINNTITHLAQGDLPFGGVGDSGMGHYHGFEGFQTFSKAKAVHKIGKLNGGKLLYPPYGKSIHQLFYKLFVR</sequence>
<dbReference type="GO" id="GO:0006081">
    <property type="term" value="P:aldehyde metabolic process"/>
    <property type="evidence" value="ECO:0007669"/>
    <property type="project" value="InterPro"/>
</dbReference>
<dbReference type="EMBL" id="SAWY01000005">
    <property type="protein sequence ID" value="TPH18121.1"/>
    <property type="molecule type" value="Genomic_DNA"/>
</dbReference>
<dbReference type="RefSeq" id="WP_140601794.1">
    <property type="nucleotide sequence ID" value="NZ_SAWY01000005.1"/>
</dbReference>
<name>A0A502L6Z1_9GAMM</name>
<dbReference type="PIRSF" id="PIRSF036492">
    <property type="entry name" value="ALDH"/>
    <property type="match status" value="1"/>
</dbReference>
<evidence type="ECO:0000256" key="1">
    <source>
        <dbReference type="ARBA" id="ARBA00009986"/>
    </source>
</evidence>
<dbReference type="InterPro" id="IPR016161">
    <property type="entry name" value="Ald_DH/histidinol_DH"/>
</dbReference>
<evidence type="ECO:0000256" key="7">
    <source>
        <dbReference type="RuleBase" id="RU003345"/>
    </source>
</evidence>
<dbReference type="PROSITE" id="PS00687">
    <property type="entry name" value="ALDEHYDE_DEHYDR_GLU"/>
    <property type="match status" value="1"/>
</dbReference>
<dbReference type="AlphaFoldDB" id="A0A502L6Z1"/>
<feature type="active site" evidence="5">
    <location>
        <position position="258"/>
    </location>
</feature>
<feature type="domain" description="Aldehyde dehydrogenase" evidence="8">
    <location>
        <begin position="15"/>
        <end position="449"/>
    </location>
</feature>
<dbReference type="GO" id="GO:0004029">
    <property type="term" value="F:aldehyde dehydrogenase (NAD+) activity"/>
    <property type="evidence" value="ECO:0007669"/>
    <property type="project" value="TreeGrafter"/>
</dbReference>
<organism evidence="9 10">
    <name type="scientific">Litorilituus lipolyticus</name>
    <dbReference type="NCBI Taxonomy" id="2491017"/>
    <lineage>
        <taxon>Bacteria</taxon>
        <taxon>Pseudomonadati</taxon>
        <taxon>Pseudomonadota</taxon>
        <taxon>Gammaproteobacteria</taxon>
        <taxon>Alteromonadales</taxon>
        <taxon>Colwelliaceae</taxon>
        <taxon>Litorilituus</taxon>
    </lineage>
</organism>
<evidence type="ECO:0000256" key="5">
    <source>
        <dbReference type="PIRSR" id="PIRSR036492-1"/>
    </source>
</evidence>
<keyword evidence="2 4" id="KW-0560">Oxidoreductase</keyword>
<dbReference type="OrthoDB" id="9812625at2"/>
<dbReference type="GO" id="GO:0005737">
    <property type="term" value="C:cytoplasm"/>
    <property type="evidence" value="ECO:0007669"/>
    <property type="project" value="TreeGrafter"/>
</dbReference>
<dbReference type="InterPro" id="IPR016162">
    <property type="entry name" value="Ald_DH_N"/>
</dbReference>
<evidence type="ECO:0000259" key="8">
    <source>
        <dbReference type="Pfam" id="PF00171"/>
    </source>
</evidence>
<dbReference type="InterPro" id="IPR012394">
    <property type="entry name" value="Aldehyde_DH_NAD(P)"/>
</dbReference>
<dbReference type="InterPro" id="IPR029510">
    <property type="entry name" value="Ald_DH_CS_GLU"/>
</dbReference>
<feature type="active site" evidence="5 6">
    <location>
        <position position="224"/>
    </location>
</feature>
<evidence type="ECO:0000256" key="4">
    <source>
        <dbReference type="PIRNR" id="PIRNR036492"/>
    </source>
</evidence>
<gene>
    <name evidence="9" type="ORF">EPA86_03125</name>
</gene>
<dbReference type="PANTHER" id="PTHR43570">
    <property type="entry name" value="ALDEHYDE DEHYDROGENASE"/>
    <property type="match status" value="1"/>
</dbReference>
<protein>
    <recommendedName>
        <fullName evidence="4">Aldehyde dehydrogenase</fullName>
    </recommendedName>
</protein>
<evidence type="ECO:0000313" key="10">
    <source>
        <dbReference type="Proteomes" id="UP000315303"/>
    </source>
</evidence>
<keyword evidence="3" id="KW-0520">NAD</keyword>
<dbReference type="InterPro" id="IPR015590">
    <property type="entry name" value="Aldehyde_DH_dom"/>
</dbReference>
<comment type="caution">
    <text evidence="9">The sequence shown here is derived from an EMBL/GenBank/DDBJ whole genome shotgun (WGS) entry which is preliminary data.</text>
</comment>
<evidence type="ECO:0000256" key="2">
    <source>
        <dbReference type="ARBA" id="ARBA00023002"/>
    </source>
</evidence>
<dbReference type="Proteomes" id="UP000315303">
    <property type="component" value="Unassembled WGS sequence"/>
</dbReference>
<accession>A0A502L6Z1</accession>
<dbReference type="CDD" id="cd07133">
    <property type="entry name" value="ALDH_CALDH_CalB"/>
    <property type="match status" value="1"/>
</dbReference>
<keyword evidence="10" id="KW-1185">Reference proteome</keyword>
<reference evidence="9 10" key="1">
    <citation type="submission" date="2019-01" db="EMBL/GenBank/DDBJ databases">
        <title>Litorilituus lipolytica sp. nov., isolated from intertidal sand of the Yellow Sea in China.</title>
        <authorList>
            <person name="Liu A."/>
        </authorList>
    </citation>
    <scope>NUCLEOTIDE SEQUENCE [LARGE SCALE GENOMIC DNA]</scope>
    <source>
        <strain evidence="9 10">RZ04</strain>
    </source>
</reference>
<dbReference type="SUPFAM" id="SSF53720">
    <property type="entry name" value="ALDH-like"/>
    <property type="match status" value="1"/>
</dbReference>
<proteinExistence type="inferred from homology"/>
<evidence type="ECO:0000313" key="9">
    <source>
        <dbReference type="EMBL" id="TPH18121.1"/>
    </source>
</evidence>
<dbReference type="InterPro" id="IPR016163">
    <property type="entry name" value="Ald_DH_C"/>
</dbReference>
<dbReference type="Gene3D" id="3.40.605.10">
    <property type="entry name" value="Aldehyde Dehydrogenase, Chain A, domain 1"/>
    <property type="match status" value="1"/>
</dbReference>
<evidence type="ECO:0000256" key="3">
    <source>
        <dbReference type="ARBA" id="ARBA00023027"/>
    </source>
</evidence>
<dbReference type="PANTHER" id="PTHR43570:SF20">
    <property type="entry name" value="ALDEHYDE DEHYDROGENASE ALDX-RELATED"/>
    <property type="match status" value="1"/>
</dbReference>
<comment type="similarity">
    <text evidence="1 4 7">Belongs to the aldehyde dehydrogenase family.</text>
</comment>
<dbReference type="Pfam" id="PF00171">
    <property type="entry name" value="Aldedh"/>
    <property type="match status" value="1"/>
</dbReference>
<evidence type="ECO:0000256" key="6">
    <source>
        <dbReference type="PROSITE-ProRule" id="PRU10007"/>
    </source>
</evidence>
<dbReference type="Gene3D" id="3.40.309.10">
    <property type="entry name" value="Aldehyde Dehydrogenase, Chain A, domain 2"/>
    <property type="match status" value="1"/>
</dbReference>